<keyword evidence="1" id="KW-0732">Signal</keyword>
<organism evidence="4 5">
    <name type="scientific">Oceaniovalibus guishaninsula JLT2003</name>
    <dbReference type="NCBI Taxonomy" id="1231392"/>
    <lineage>
        <taxon>Bacteria</taxon>
        <taxon>Pseudomonadati</taxon>
        <taxon>Pseudomonadota</taxon>
        <taxon>Alphaproteobacteria</taxon>
        <taxon>Rhodobacterales</taxon>
        <taxon>Roseobacteraceae</taxon>
        <taxon>Oceaniovalibus</taxon>
    </lineage>
</organism>
<dbReference type="OrthoDB" id="197007at2"/>
<accession>K2GKK7</accession>
<dbReference type="Pfam" id="PF10531">
    <property type="entry name" value="SLBB"/>
    <property type="match status" value="1"/>
</dbReference>
<dbReference type="Proteomes" id="UP000006765">
    <property type="component" value="Unassembled WGS sequence"/>
</dbReference>
<dbReference type="eggNOG" id="COG1596">
    <property type="taxonomic scope" value="Bacteria"/>
</dbReference>
<evidence type="ECO:0000313" key="5">
    <source>
        <dbReference type="Proteomes" id="UP000006765"/>
    </source>
</evidence>
<name>K2GKK7_9RHOB</name>
<dbReference type="EMBL" id="AMGO01000067">
    <property type="protein sequence ID" value="EKE43301.1"/>
    <property type="molecule type" value="Genomic_DNA"/>
</dbReference>
<dbReference type="Pfam" id="PF02563">
    <property type="entry name" value="Poly_export"/>
    <property type="match status" value="1"/>
</dbReference>
<evidence type="ECO:0000259" key="2">
    <source>
        <dbReference type="Pfam" id="PF02563"/>
    </source>
</evidence>
<dbReference type="GO" id="GO:0015159">
    <property type="term" value="F:polysaccharide transmembrane transporter activity"/>
    <property type="evidence" value="ECO:0007669"/>
    <property type="project" value="InterPro"/>
</dbReference>
<evidence type="ECO:0000313" key="4">
    <source>
        <dbReference type="EMBL" id="EKE43301.1"/>
    </source>
</evidence>
<dbReference type="InterPro" id="IPR003715">
    <property type="entry name" value="Poly_export_N"/>
</dbReference>
<dbReference type="AlphaFoldDB" id="K2GKK7"/>
<dbReference type="PANTHER" id="PTHR33619">
    <property type="entry name" value="POLYSACCHARIDE EXPORT PROTEIN GFCE-RELATED"/>
    <property type="match status" value="1"/>
</dbReference>
<keyword evidence="5" id="KW-1185">Reference proteome</keyword>
<dbReference type="PANTHER" id="PTHR33619:SF3">
    <property type="entry name" value="POLYSACCHARIDE EXPORT PROTEIN GFCE-RELATED"/>
    <property type="match status" value="1"/>
</dbReference>
<protein>
    <submittedName>
        <fullName evidence="4">Polysaccharide biosynthesis protein</fullName>
    </submittedName>
</protein>
<sequence length="217" mass="23330">MTHSHPIRTFRFAAVPPALFALLAAFLLMLPAPLAAQNAYRIGPGDVLKIEVIEDSTLNRSVLVTPDGQFTFPLAGAIQAGGRTLGAVQSDLVQQLSPSFSNPPTVFVSLERLAAPPLDLPEEADTITVFVLGEAAKSGRLELEPGTTLLQAFAEMGGFSDFAALKRVQLRRKDPATGIERVYALNYNAIMQGRSPNGSVTMQDGDVILVPTRRLFE</sequence>
<feature type="domain" description="Soluble ligand binding" evidence="3">
    <location>
        <begin position="129"/>
        <end position="175"/>
    </location>
</feature>
<evidence type="ECO:0000256" key="1">
    <source>
        <dbReference type="ARBA" id="ARBA00022729"/>
    </source>
</evidence>
<dbReference type="InterPro" id="IPR049712">
    <property type="entry name" value="Poly_export"/>
</dbReference>
<reference evidence="4 5" key="1">
    <citation type="journal article" date="2012" name="J. Bacteriol.">
        <title>Draft Genome Sequence of Oceaniovalibus guishaninsula JLT2003T.</title>
        <authorList>
            <person name="Tang K."/>
            <person name="Liu K."/>
            <person name="Jiao N."/>
        </authorList>
    </citation>
    <scope>NUCLEOTIDE SEQUENCE [LARGE SCALE GENOMIC DNA]</scope>
    <source>
        <strain evidence="4 5">JLT2003</strain>
    </source>
</reference>
<dbReference type="Gene3D" id="3.10.560.10">
    <property type="entry name" value="Outer membrane lipoprotein wza domain like"/>
    <property type="match status" value="1"/>
</dbReference>
<evidence type="ECO:0000259" key="3">
    <source>
        <dbReference type="Pfam" id="PF10531"/>
    </source>
</evidence>
<dbReference type="STRING" id="1231392.OCGS_2638"/>
<dbReference type="InterPro" id="IPR019554">
    <property type="entry name" value="Soluble_ligand-bd"/>
</dbReference>
<feature type="domain" description="Polysaccharide export protein N-terminal" evidence="2">
    <location>
        <begin position="36"/>
        <end position="110"/>
    </location>
</feature>
<proteinExistence type="predicted"/>
<dbReference type="RefSeq" id="WP_007427790.1">
    <property type="nucleotide sequence ID" value="NZ_AMGO01000067.1"/>
</dbReference>
<comment type="caution">
    <text evidence="4">The sequence shown here is derived from an EMBL/GenBank/DDBJ whole genome shotgun (WGS) entry which is preliminary data.</text>
</comment>
<dbReference type="Gene3D" id="3.30.1950.10">
    <property type="entry name" value="wza like domain"/>
    <property type="match status" value="1"/>
</dbReference>
<gene>
    <name evidence="4" type="ORF">OCGS_2638</name>
</gene>